<reference evidence="2" key="1">
    <citation type="submission" date="2000-07" db="EMBL/GenBank/DDBJ databases">
        <title>Isolation of full-length cDNA clones from macaque brain cDNA libraries.</title>
        <authorList>
            <person name="Osada N."/>
            <person name="Hida M."/>
            <person name="Kusuda J."/>
            <person name="Tanuma R."/>
            <person name="Iseki K."/>
            <person name="Hirai M."/>
            <person name="Terao K."/>
            <person name="Suzuki Y."/>
            <person name="Sugano S."/>
            <person name="Hashimoto K."/>
        </authorList>
    </citation>
    <scope>NUCLEOTIDE SEQUENCE</scope>
</reference>
<accession>Q9N0B2</accession>
<dbReference type="AlphaFoldDB" id="Q9N0B2"/>
<feature type="signal peptide" evidence="1">
    <location>
        <begin position="1"/>
        <end position="37"/>
    </location>
</feature>
<dbReference type="EMBL" id="AB046018">
    <property type="protein sequence ID" value="BAB01600.1"/>
    <property type="molecule type" value="mRNA"/>
</dbReference>
<organism evidence="2">
    <name type="scientific">Macaca fascicularis</name>
    <name type="common">Crab-eating macaque</name>
    <name type="synonym">Cynomolgus monkey</name>
    <dbReference type="NCBI Taxonomy" id="9541"/>
    <lineage>
        <taxon>Eukaryota</taxon>
        <taxon>Metazoa</taxon>
        <taxon>Chordata</taxon>
        <taxon>Craniata</taxon>
        <taxon>Vertebrata</taxon>
        <taxon>Euteleostomi</taxon>
        <taxon>Mammalia</taxon>
        <taxon>Eutheria</taxon>
        <taxon>Euarchontoglires</taxon>
        <taxon>Primates</taxon>
        <taxon>Haplorrhini</taxon>
        <taxon>Catarrhini</taxon>
        <taxon>Cercopithecidae</taxon>
        <taxon>Cercopithecinae</taxon>
        <taxon>Macaca</taxon>
    </lineage>
</organism>
<feature type="chain" id="PRO_5004330260" evidence="1">
    <location>
        <begin position="38"/>
        <end position="78"/>
    </location>
</feature>
<name>Q9N0B2_MACFA</name>
<keyword evidence="1" id="KW-0732">Signal</keyword>
<proteinExistence type="evidence at transcript level"/>
<protein>
    <submittedName>
        <fullName evidence="2">Unnamed protein product</fullName>
    </submittedName>
</protein>
<sequence>MILLGSSVSSRQRVKMWVMGKLVMTPLFFLMAPLGNSCPPPVYTVVDCRETLYLSLSFSTDFALFSTAHPPSVINNKH</sequence>
<evidence type="ECO:0000256" key="1">
    <source>
        <dbReference type="SAM" id="SignalP"/>
    </source>
</evidence>
<evidence type="ECO:0000313" key="2">
    <source>
        <dbReference type="EMBL" id="BAB01600.1"/>
    </source>
</evidence>